<dbReference type="Pfam" id="PF19026">
    <property type="entry name" value="UBA_HYPK"/>
    <property type="match status" value="1"/>
</dbReference>
<feature type="domain" description="C2H2-type" evidence="13">
    <location>
        <begin position="568"/>
        <end position="596"/>
    </location>
</feature>
<gene>
    <name evidence="15" type="ORF">Ocin01_03914</name>
</gene>
<feature type="compositionally biased region" description="Acidic residues" evidence="12">
    <location>
        <begin position="33"/>
        <end position="47"/>
    </location>
</feature>
<dbReference type="OrthoDB" id="3169036at2759"/>
<dbReference type="PANTHER" id="PTHR21713">
    <property type="entry name" value="NASCENT POLYPEPTIDE ASSOCIATED COMPLEX ALPHA SUBUNIT-RELATED"/>
    <property type="match status" value="1"/>
</dbReference>
<evidence type="ECO:0000256" key="3">
    <source>
        <dbReference type="ARBA" id="ARBA00022723"/>
    </source>
</evidence>
<dbReference type="InterPro" id="IPR044034">
    <property type="entry name" value="NAC-like_UBA"/>
</dbReference>
<accession>A0A1D2NCP1</accession>
<feature type="region of interest" description="Disordered" evidence="12">
    <location>
        <begin position="627"/>
        <end position="651"/>
    </location>
</feature>
<feature type="region of interest" description="Disordered" evidence="12">
    <location>
        <begin position="14"/>
        <end position="83"/>
    </location>
</feature>
<dbReference type="InterPro" id="IPR016641">
    <property type="entry name" value="EGD2/NACA0like"/>
</dbReference>
<dbReference type="SUPFAM" id="SSF57667">
    <property type="entry name" value="beta-beta-alpha zinc fingers"/>
    <property type="match status" value="4"/>
</dbReference>
<feature type="compositionally biased region" description="Basic residues" evidence="12">
    <location>
        <begin position="1119"/>
        <end position="1128"/>
    </location>
</feature>
<feature type="domain" description="C2H2-type" evidence="13">
    <location>
        <begin position="1395"/>
        <end position="1423"/>
    </location>
</feature>
<proteinExistence type="predicted"/>
<feature type="region of interest" description="Disordered" evidence="12">
    <location>
        <begin position="1202"/>
        <end position="1282"/>
    </location>
</feature>
<evidence type="ECO:0000256" key="2">
    <source>
        <dbReference type="ARBA" id="ARBA00004123"/>
    </source>
</evidence>
<feature type="compositionally biased region" description="Low complexity" evidence="12">
    <location>
        <begin position="339"/>
        <end position="349"/>
    </location>
</feature>
<dbReference type="FunFam" id="3.30.160.60:FF:000065">
    <property type="entry name" value="B-cell CLL/lymphoma 6, member B"/>
    <property type="match status" value="1"/>
</dbReference>
<dbReference type="Pfam" id="PF00096">
    <property type="entry name" value="zf-C2H2"/>
    <property type="match status" value="2"/>
</dbReference>
<organism evidence="15 16">
    <name type="scientific">Orchesella cincta</name>
    <name type="common">Springtail</name>
    <name type="synonym">Podura cincta</name>
    <dbReference type="NCBI Taxonomy" id="48709"/>
    <lineage>
        <taxon>Eukaryota</taxon>
        <taxon>Metazoa</taxon>
        <taxon>Ecdysozoa</taxon>
        <taxon>Arthropoda</taxon>
        <taxon>Hexapoda</taxon>
        <taxon>Collembola</taxon>
        <taxon>Entomobryomorpha</taxon>
        <taxon>Entomobryoidea</taxon>
        <taxon>Orchesellidae</taxon>
        <taxon>Orchesellinae</taxon>
        <taxon>Orchesella</taxon>
    </lineage>
</organism>
<feature type="compositionally biased region" description="Basic residues" evidence="12">
    <location>
        <begin position="1258"/>
        <end position="1277"/>
    </location>
</feature>
<evidence type="ECO:0000256" key="9">
    <source>
        <dbReference type="ARBA" id="ARBA00023163"/>
    </source>
</evidence>
<reference evidence="15 16" key="1">
    <citation type="journal article" date="2016" name="Genome Biol. Evol.">
        <title>Gene Family Evolution Reflects Adaptation to Soil Environmental Stressors in the Genome of the Collembolan Orchesella cincta.</title>
        <authorList>
            <person name="Faddeeva-Vakhrusheva A."/>
            <person name="Derks M.F."/>
            <person name="Anvar S.Y."/>
            <person name="Agamennone V."/>
            <person name="Suring W."/>
            <person name="Smit S."/>
            <person name="van Straalen N.M."/>
            <person name="Roelofs D."/>
        </authorList>
    </citation>
    <scope>NUCLEOTIDE SEQUENCE [LARGE SCALE GENOMIC DNA]</scope>
    <source>
        <tissue evidence="15">Mixed pool</tissue>
    </source>
</reference>
<sequence length="1480" mass="167574">MNDYCSMVAIGKKEEEMAKVDSKKPVAMSDSGTDSDSDGSDIPELEDNAGTAAPGAHGDDKEAGTAGGDDLTSKVKQSRGEKKARKIMSKLGLKQITGVNRVTIRKSKNILFVITKPDVYKNPASDTYIVFGEAKIEDLSQQAQMAAAEKFKAPEVPSVSEIHTATNLAGTIQEEDTDEEVDATGVEEKDIELVMSQANVSRAKAIKALKKTDNDIVNAIMDLTIVVAGIHVLFHSLTTAVSLRSIKYKLHEKWIVIANVLSAVRFMSLALYMEADLRQSHLEALLQECGNPETWGISMCPPCNRVFLEAEFVHERLQQLHNEFDNLCKRLRTQLRASVENASNSNSSESDPRRKTRRGCKTGGDRRNDINLETKRGNADELNFEVLESIRTEFLNQRDESTSQANNSSIIRRANARINSAESYPGSRCARKESNLTGDDDDEWSDTAEDVHTKHGSRGKKKRHRSVRKIVKFSKDIDEIEDRKDEMCNSEPNSPAVSDTMEDSALSPEWTPEDADYDSADDRKKESTKPAAVSSSLATSTDTYNREEPDKDLPAVPPKSTKCSDGFFKCPLCDKKNPTRRSSDAHIRKSHYGERLPYHCNLCPKKTVNESRMENHLIDVHKISDPLVEDDVDSDDNNDSIVDNQKTEEPPVNEYEDLTKPFRCEICPPRKARFRTARSLAAHNKQVHMGIDKPYECEHCEKAFARFSGWKDHQRFHERQSRKPKKEAKKRYCGQCDKYFGSWNAKQNTNVLTVNAASCSAGTLTNHINAVHEKAKLFQCSYCPNSYPLRQYLNMHMRMHTGEKPYACKTCGKKFADKPTYNRHVEAHSNTVHECPVENCKKHYKTRHAFRIHMKSHDKTGMKYKEYLKSLQSARQAATDNEISSEPQHSQIEYANDNLAVVAANCDPPSLSVMKTTTLADKVHDSPINISSHSQCIPKQELEPPQPGTSNLSSNPNAVDDNNVMPHLLNSEIFTVKSTSLAGRMEVNLLKCVICRDEYEEDKKRRMLWESACVDSNSKSKDDLRQLRSQLSVMLLVRKILGLSPQVLQTMLRDHGNPSEWGLKMCGPCGRIFKEVEFVHGRLSQLHLEYKELSNKLVEQLQKSRETSDNETTSIKSSRVGRKPKRNRARMTSLLKAVNASETSDCIRQEFFKKKGNGGGHDEEISVKQDVDILSGHDSCHDAFSELGDEVEGEVVEKKPNLELLRKNEHRERQDNPLIEEPSSSPMPDECEDDEFQPHLSDENDVNDADSDYEAPAKKKRGRPANPNRVKRFKKSTKVTSSSPLREKIDVFSVPQPIKRELDYQCPLCTRTACRKVAATAIFLDNITVFLNHMNVISVGKLSSPTQSVAYTFTFTDDENGKRKLGQQYHQNQSKERIARRCHYKTKPHISEFPFLCEYCTRGFMSKISLESHRAQDHHAELNLKPFQCKFCSRILSTKRSLDHHTRLQHTKLTLFKCPECPTQFMNHMKGHNIYLKRRP</sequence>
<keyword evidence="10" id="KW-0539">Nucleus</keyword>
<keyword evidence="16" id="KW-1185">Reference proteome</keyword>
<evidence type="ECO:0000256" key="10">
    <source>
        <dbReference type="ARBA" id="ARBA00023242"/>
    </source>
</evidence>
<feature type="region of interest" description="Disordered" evidence="12">
    <location>
        <begin position="1101"/>
        <end position="1128"/>
    </location>
</feature>
<dbReference type="PROSITE" id="PS00028">
    <property type="entry name" value="ZINC_FINGER_C2H2_1"/>
    <property type="match status" value="6"/>
</dbReference>
<evidence type="ECO:0000256" key="6">
    <source>
        <dbReference type="ARBA" id="ARBA00022833"/>
    </source>
</evidence>
<feature type="domain" description="NAC-A/B" evidence="14">
    <location>
        <begin position="78"/>
        <end position="143"/>
    </location>
</feature>
<feature type="compositionally biased region" description="Acidic residues" evidence="12">
    <location>
        <begin position="1243"/>
        <end position="1253"/>
    </location>
</feature>
<dbReference type="InterPro" id="IPR002715">
    <property type="entry name" value="Nas_poly-pep-assoc_cplx_dom"/>
</dbReference>
<dbReference type="FunFam" id="2.20.70.30:FF:000002">
    <property type="entry name" value="Nascent polypeptide-associated complex (NAC), alpha subunit"/>
    <property type="match status" value="1"/>
</dbReference>
<feature type="domain" description="C2H2-type" evidence="13">
    <location>
        <begin position="1427"/>
        <end position="1451"/>
    </location>
</feature>
<feature type="domain" description="C2H2-type" evidence="13">
    <location>
        <begin position="806"/>
        <end position="833"/>
    </location>
</feature>
<evidence type="ECO:0000313" key="16">
    <source>
        <dbReference type="Proteomes" id="UP000094527"/>
    </source>
</evidence>
<dbReference type="Pfam" id="PF01849">
    <property type="entry name" value="NAC"/>
    <property type="match status" value="1"/>
</dbReference>
<feature type="compositionally biased region" description="Basic and acidic residues" evidence="12">
    <location>
        <begin position="14"/>
        <end position="24"/>
    </location>
</feature>
<evidence type="ECO:0000256" key="8">
    <source>
        <dbReference type="ARBA" id="ARBA00023125"/>
    </source>
</evidence>
<keyword evidence="3" id="KW-0479">Metal-binding</keyword>
<evidence type="ECO:0000313" key="15">
    <source>
        <dbReference type="EMBL" id="ODN02766.1"/>
    </source>
</evidence>
<feature type="compositionally biased region" description="Basic residues" evidence="12">
    <location>
        <begin position="454"/>
        <end position="466"/>
    </location>
</feature>
<feature type="compositionally biased region" description="Basic and acidic residues" evidence="12">
    <location>
        <begin position="1202"/>
        <end position="1215"/>
    </location>
</feature>
<dbReference type="OMA" id="RFITACN"/>
<dbReference type="GO" id="GO:0005854">
    <property type="term" value="C:nascent polypeptide-associated complex"/>
    <property type="evidence" value="ECO:0007669"/>
    <property type="project" value="InterPro"/>
</dbReference>
<dbReference type="GO" id="GO:0005634">
    <property type="term" value="C:nucleus"/>
    <property type="evidence" value="ECO:0007669"/>
    <property type="project" value="UniProtKB-SubCell"/>
</dbReference>
<keyword evidence="7" id="KW-0805">Transcription regulation</keyword>
<dbReference type="FunFam" id="1.10.8.10:FF:000006">
    <property type="entry name" value="Putative nascent polypeptide-associated complex subunit alpha"/>
    <property type="match status" value="1"/>
</dbReference>
<evidence type="ECO:0000256" key="12">
    <source>
        <dbReference type="SAM" id="MobiDB-lite"/>
    </source>
</evidence>
<feature type="region of interest" description="Disordered" evidence="12">
    <location>
        <begin position="421"/>
        <end position="466"/>
    </location>
</feature>
<feature type="compositionally biased region" description="Basic and acidic residues" evidence="12">
    <location>
        <begin position="544"/>
        <end position="553"/>
    </location>
</feature>
<feature type="compositionally biased region" description="Acidic residues" evidence="12">
    <location>
        <begin position="627"/>
        <end position="638"/>
    </location>
</feature>
<dbReference type="Gene3D" id="3.30.160.60">
    <property type="entry name" value="Classic Zinc Finger"/>
    <property type="match status" value="5"/>
</dbReference>
<feature type="region of interest" description="Disordered" evidence="12">
    <location>
        <begin position="482"/>
        <end position="561"/>
    </location>
</feature>
<keyword evidence="6" id="KW-0862">Zinc</keyword>
<feature type="domain" description="C2H2-type" evidence="13">
    <location>
        <begin position="778"/>
        <end position="805"/>
    </location>
</feature>
<dbReference type="PROSITE" id="PS50157">
    <property type="entry name" value="ZINC_FINGER_C2H2_2"/>
    <property type="match status" value="7"/>
</dbReference>
<keyword evidence="5 11" id="KW-0863">Zinc-finger</keyword>
<evidence type="ECO:0000256" key="4">
    <source>
        <dbReference type="ARBA" id="ARBA00022737"/>
    </source>
</evidence>
<dbReference type="STRING" id="48709.A0A1D2NCP1"/>
<keyword evidence="9" id="KW-0804">Transcription</keyword>
<dbReference type="InterPro" id="IPR036236">
    <property type="entry name" value="Znf_C2H2_sf"/>
</dbReference>
<dbReference type="EMBL" id="LJIJ01000096">
    <property type="protein sequence ID" value="ODN02766.1"/>
    <property type="molecule type" value="Genomic_DNA"/>
</dbReference>
<feature type="domain" description="C2H2-type" evidence="13">
    <location>
        <begin position="695"/>
        <end position="722"/>
    </location>
</feature>
<dbReference type="PROSITE" id="PS51151">
    <property type="entry name" value="NAC_AB"/>
    <property type="match status" value="1"/>
</dbReference>
<comment type="caution">
    <text evidence="15">The sequence shown here is derived from an EMBL/GenBank/DDBJ whole genome shotgun (WGS) entry which is preliminary data.</text>
</comment>
<dbReference type="CDD" id="cd14415">
    <property type="entry name" value="UBA_NACA_NACP1"/>
    <property type="match status" value="1"/>
</dbReference>
<comment type="function">
    <text evidence="1">May be involved in transcriptional regulation.</text>
</comment>
<keyword evidence="8" id="KW-0238">DNA-binding</keyword>
<keyword evidence="4" id="KW-0677">Repeat</keyword>
<evidence type="ECO:0000256" key="11">
    <source>
        <dbReference type="PROSITE-ProRule" id="PRU00042"/>
    </source>
</evidence>
<evidence type="ECO:0000256" key="1">
    <source>
        <dbReference type="ARBA" id="ARBA00003767"/>
    </source>
</evidence>
<dbReference type="GO" id="GO:0008270">
    <property type="term" value="F:zinc ion binding"/>
    <property type="evidence" value="ECO:0007669"/>
    <property type="project" value="UniProtKB-KW"/>
</dbReference>
<feature type="region of interest" description="Disordered" evidence="12">
    <location>
        <begin position="339"/>
        <end position="371"/>
    </location>
</feature>
<protein>
    <submittedName>
        <fullName evidence="15">Nascent polypeptide-associated complex subunit alpha</fullName>
    </submittedName>
</protein>
<dbReference type="CDD" id="cd22054">
    <property type="entry name" value="NAC_NACA"/>
    <property type="match status" value="1"/>
</dbReference>
<dbReference type="Gene3D" id="1.10.8.10">
    <property type="entry name" value="DNA helicase RuvA subunit, C-terminal domain"/>
    <property type="match status" value="1"/>
</dbReference>
<dbReference type="InterPro" id="IPR038187">
    <property type="entry name" value="NAC_A/B_dom_sf"/>
</dbReference>
<dbReference type="InterPro" id="IPR013087">
    <property type="entry name" value="Znf_C2H2_type"/>
</dbReference>
<feature type="compositionally biased region" description="Polar residues" evidence="12">
    <location>
        <begin position="533"/>
        <end position="543"/>
    </location>
</feature>
<dbReference type="SMART" id="SM01407">
    <property type="entry name" value="NAC"/>
    <property type="match status" value="1"/>
</dbReference>
<dbReference type="Gene3D" id="2.20.70.30">
    <property type="entry name" value="Nascent polypeptide-associated complex domain"/>
    <property type="match status" value="1"/>
</dbReference>
<feature type="compositionally biased region" description="Acidic residues" evidence="12">
    <location>
        <begin position="438"/>
        <end position="448"/>
    </location>
</feature>
<comment type="subcellular location">
    <subcellularLocation>
        <location evidence="2">Nucleus</location>
    </subcellularLocation>
</comment>
<dbReference type="GO" id="GO:0003677">
    <property type="term" value="F:DNA binding"/>
    <property type="evidence" value="ECO:0007669"/>
    <property type="project" value="UniProtKB-KW"/>
</dbReference>
<feature type="domain" description="C2H2-type" evidence="13">
    <location>
        <begin position="598"/>
        <end position="626"/>
    </location>
</feature>
<evidence type="ECO:0000256" key="5">
    <source>
        <dbReference type="ARBA" id="ARBA00022771"/>
    </source>
</evidence>
<dbReference type="Proteomes" id="UP000094527">
    <property type="component" value="Unassembled WGS sequence"/>
</dbReference>
<dbReference type="FunFam" id="3.30.160.60:FF:000097">
    <property type="entry name" value="Zinc finger protein"/>
    <property type="match status" value="1"/>
</dbReference>
<name>A0A1D2NCP1_ORCCI</name>
<evidence type="ECO:0000259" key="13">
    <source>
        <dbReference type="PROSITE" id="PS50157"/>
    </source>
</evidence>
<dbReference type="SMART" id="SM00355">
    <property type="entry name" value="ZnF_C2H2"/>
    <property type="match status" value="10"/>
</dbReference>
<evidence type="ECO:0000256" key="7">
    <source>
        <dbReference type="ARBA" id="ARBA00023015"/>
    </source>
</evidence>
<evidence type="ECO:0000259" key="14">
    <source>
        <dbReference type="PROSITE" id="PS51151"/>
    </source>
</evidence>